<dbReference type="InterPro" id="IPR009589">
    <property type="entry name" value="PH_YyaB-like"/>
</dbReference>
<proteinExistence type="predicted"/>
<keyword evidence="1" id="KW-1133">Transmembrane helix</keyword>
<feature type="domain" description="Uncharacterized protein YyaB-like PH" evidence="2">
    <location>
        <begin position="60"/>
        <end position="137"/>
    </location>
</feature>
<keyword evidence="1" id="KW-0472">Membrane</keyword>
<evidence type="ECO:0000256" key="1">
    <source>
        <dbReference type="SAM" id="Phobius"/>
    </source>
</evidence>
<dbReference type="RefSeq" id="WP_379741514.1">
    <property type="nucleotide sequence ID" value="NZ_JBHSGW010000025.1"/>
</dbReference>
<name>A0ABV9P6Z7_9FLAO</name>
<dbReference type="EMBL" id="JBHSGW010000025">
    <property type="protein sequence ID" value="MFC4740341.1"/>
    <property type="molecule type" value="Genomic_DNA"/>
</dbReference>
<dbReference type="Pfam" id="PF06713">
    <property type="entry name" value="bPH_4"/>
    <property type="match status" value="1"/>
</dbReference>
<sequence>MITYKSKRSKRLNAIFIITFAIIIAATIPALLHEINSGFYIVIGINLLSLLLLASIALKTEYKIKDNFLYWQSGPFFGKIDIKTIRKIQHHDGIFVPTVWKPALSQIGLIITYNKFDDIYISPQNESDFITELLSINPNIEIL</sequence>
<dbReference type="Proteomes" id="UP001595885">
    <property type="component" value="Unassembled WGS sequence"/>
</dbReference>
<organism evidence="3 4">
    <name type="scientific">Flavobacterium ponti</name>
    <dbReference type="NCBI Taxonomy" id="665133"/>
    <lineage>
        <taxon>Bacteria</taxon>
        <taxon>Pseudomonadati</taxon>
        <taxon>Bacteroidota</taxon>
        <taxon>Flavobacteriia</taxon>
        <taxon>Flavobacteriales</taxon>
        <taxon>Flavobacteriaceae</taxon>
        <taxon>Flavobacterium</taxon>
    </lineage>
</organism>
<evidence type="ECO:0000313" key="3">
    <source>
        <dbReference type="EMBL" id="MFC4740341.1"/>
    </source>
</evidence>
<evidence type="ECO:0000313" key="4">
    <source>
        <dbReference type="Proteomes" id="UP001595885"/>
    </source>
</evidence>
<feature type="transmembrane region" description="Helical" evidence="1">
    <location>
        <begin position="38"/>
        <end position="58"/>
    </location>
</feature>
<feature type="transmembrane region" description="Helical" evidence="1">
    <location>
        <begin position="12"/>
        <end position="32"/>
    </location>
</feature>
<comment type="caution">
    <text evidence="3">The sequence shown here is derived from an EMBL/GenBank/DDBJ whole genome shotgun (WGS) entry which is preliminary data.</text>
</comment>
<evidence type="ECO:0000259" key="2">
    <source>
        <dbReference type="Pfam" id="PF06713"/>
    </source>
</evidence>
<gene>
    <name evidence="3" type="ORF">ACFO3U_10085</name>
</gene>
<keyword evidence="1" id="KW-0812">Transmembrane</keyword>
<protein>
    <submittedName>
        <fullName evidence="3">PH domain-containing protein</fullName>
    </submittedName>
</protein>
<reference evidence="4" key="1">
    <citation type="journal article" date="2019" name="Int. J. Syst. Evol. Microbiol.">
        <title>The Global Catalogue of Microorganisms (GCM) 10K type strain sequencing project: providing services to taxonomists for standard genome sequencing and annotation.</title>
        <authorList>
            <consortium name="The Broad Institute Genomics Platform"/>
            <consortium name="The Broad Institute Genome Sequencing Center for Infectious Disease"/>
            <person name="Wu L."/>
            <person name="Ma J."/>
        </authorList>
    </citation>
    <scope>NUCLEOTIDE SEQUENCE [LARGE SCALE GENOMIC DNA]</scope>
    <source>
        <strain evidence="4">CCUG 50349</strain>
    </source>
</reference>
<accession>A0ABV9P6Z7</accession>
<keyword evidence="4" id="KW-1185">Reference proteome</keyword>